<dbReference type="SUPFAM" id="SSF51569">
    <property type="entry name" value="Aldolase"/>
    <property type="match status" value="1"/>
</dbReference>
<evidence type="ECO:0000256" key="2">
    <source>
        <dbReference type="PIRNR" id="PIRNR001365"/>
    </source>
</evidence>
<dbReference type="RefSeq" id="WP_284393064.1">
    <property type="nucleotide sequence ID" value="NZ_BSNG01000002.1"/>
</dbReference>
<reference evidence="3" key="1">
    <citation type="journal article" date="2014" name="Int. J. Syst. Evol. Microbiol.">
        <title>Complete genome of a new Firmicutes species belonging to the dominant human colonic microbiota ('Ruminococcus bicirculans') reveals two chromosomes and a selective capacity to utilize plant glucans.</title>
        <authorList>
            <consortium name="NISC Comparative Sequencing Program"/>
            <person name="Wegmann U."/>
            <person name="Louis P."/>
            <person name="Goesmann A."/>
            <person name="Henrissat B."/>
            <person name="Duncan S.H."/>
            <person name="Flint H.J."/>
        </authorList>
    </citation>
    <scope>NUCLEOTIDE SEQUENCE</scope>
    <source>
        <strain evidence="3">NBRC 103855</strain>
    </source>
</reference>
<evidence type="ECO:0000313" key="4">
    <source>
        <dbReference type="Proteomes" id="UP001161406"/>
    </source>
</evidence>
<evidence type="ECO:0000313" key="3">
    <source>
        <dbReference type="EMBL" id="GLQ11583.1"/>
    </source>
</evidence>
<dbReference type="InterPro" id="IPR002220">
    <property type="entry name" value="DapA-like"/>
</dbReference>
<gene>
    <name evidence="3" type="ORF">GCM10007913_35150</name>
</gene>
<accession>A0ABQ5UK69</accession>
<dbReference type="PANTHER" id="PTHR12128:SF67">
    <property type="entry name" value="BLR3884 PROTEIN"/>
    <property type="match status" value="1"/>
</dbReference>
<reference evidence="3" key="2">
    <citation type="submission" date="2023-01" db="EMBL/GenBank/DDBJ databases">
        <title>Draft genome sequence of Devosia yakushimensis strain NBRC 103855.</title>
        <authorList>
            <person name="Sun Q."/>
            <person name="Mori K."/>
        </authorList>
    </citation>
    <scope>NUCLEOTIDE SEQUENCE</scope>
    <source>
        <strain evidence="3">NBRC 103855</strain>
    </source>
</reference>
<evidence type="ECO:0000256" key="1">
    <source>
        <dbReference type="ARBA" id="ARBA00023239"/>
    </source>
</evidence>
<comment type="similarity">
    <text evidence="2">Belongs to the DapA family.</text>
</comment>
<dbReference type="EMBL" id="BSNG01000002">
    <property type="protein sequence ID" value="GLQ11583.1"/>
    <property type="molecule type" value="Genomic_DNA"/>
</dbReference>
<dbReference type="Proteomes" id="UP001161406">
    <property type="component" value="Unassembled WGS sequence"/>
</dbReference>
<protein>
    <submittedName>
        <fullName evidence="3">Dihydrodipicolinate synthase family protein</fullName>
    </submittedName>
</protein>
<dbReference type="CDD" id="cd00408">
    <property type="entry name" value="DHDPS-like"/>
    <property type="match status" value="1"/>
</dbReference>
<organism evidence="3 4">
    <name type="scientific">Devosia yakushimensis</name>
    <dbReference type="NCBI Taxonomy" id="470028"/>
    <lineage>
        <taxon>Bacteria</taxon>
        <taxon>Pseudomonadati</taxon>
        <taxon>Pseudomonadota</taxon>
        <taxon>Alphaproteobacteria</taxon>
        <taxon>Hyphomicrobiales</taxon>
        <taxon>Devosiaceae</taxon>
        <taxon>Devosia</taxon>
    </lineage>
</organism>
<keyword evidence="4" id="KW-1185">Reference proteome</keyword>
<comment type="caution">
    <text evidence="3">The sequence shown here is derived from an EMBL/GenBank/DDBJ whole genome shotgun (WGS) entry which is preliminary data.</text>
</comment>
<proteinExistence type="inferred from homology"/>
<keyword evidence="1 2" id="KW-0456">Lyase</keyword>
<dbReference type="PIRSF" id="PIRSF001365">
    <property type="entry name" value="DHDPS"/>
    <property type="match status" value="1"/>
</dbReference>
<name>A0ABQ5UK69_9HYPH</name>
<dbReference type="InterPro" id="IPR013785">
    <property type="entry name" value="Aldolase_TIM"/>
</dbReference>
<dbReference type="PANTHER" id="PTHR12128">
    <property type="entry name" value="DIHYDRODIPICOLINATE SYNTHASE"/>
    <property type="match status" value="1"/>
</dbReference>
<dbReference type="Gene3D" id="3.20.20.70">
    <property type="entry name" value="Aldolase class I"/>
    <property type="match status" value="1"/>
</dbReference>
<dbReference type="SMART" id="SM01130">
    <property type="entry name" value="DHDPS"/>
    <property type="match status" value="1"/>
</dbReference>
<dbReference type="Pfam" id="PF00701">
    <property type="entry name" value="DHDPS"/>
    <property type="match status" value="1"/>
</dbReference>
<sequence length="292" mass="30624">MAASLTPLAEDGSVDIGRMKHHFDWLFAQGCSFVSPFGSTGEGPSFSVAEKHAALTALKLAGVDMGRVIPAAMSAAVDDTVTSIRTALTLGCRAILIVPPYYYGSASQAGIADFFAACAAPFGGNFPLDVVLYHIPAMSKIGFDPELVADLVARFPNRIAGIKDSTGDRDHALMLARTFPNLRIFTGDDRVLPHLLAAGGAGMIGGLPNVVAPDLCAFFADPTGPRAQTIMDQAALRIAAVDDYGGISALRALKAESYDDAAWAQPKAPLRALDGDSYARLRAAFVGSGFQF</sequence>